<feature type="compositionally biased region" description="Low complexity" evidence="6">
    <location>
        <begin position="141"/>
        <end position="175"/>
    </location>
</feature>
<gene>
    <name evidence="8" type="ORF">QBC35DRAFT_247577</name>
</gene>
<feature type="chain" id="PRO_5042897959" evidence="7">
    <location>
        <begin position="21"/>
        <end position="194"/>
    </location>
</feature>
<keyword evidence="7" id="KW-0732">Signal</keyword>
<evidence type="ECO:0000313" key="9">
    <source>
        <dbReference type="Proteomes" id="UP001302126"/>
    </source>
</evidence>
<keyword evidence="4" id="KW-1015">Disulfide bond</keyword>
<dbReference type="PANTHER" id="PTHR42104">
    <property type="entry name" value="EXTRACELLULAR GUANYL-SPECIFIC RIBONUCLEASE RNTA (AFU_ORTHOLOGUE AFUA_4G03230)"/>
    <property type="match status" value="1"/>
</dbReference>
<dbReference type="InterPro" id="IPR000026">
    <property type="entry name" value="N1-like"/>
</dbReference>
<dbReference type="PANTHER" id="PTHR42104:SF2">
    <property type="entry name" value="GUANYL-SPECIFIC RIBONUCLEASE, PUTATIVE (AFU_ORTHOLOGUE AFUA_4G01200)-RELATED"/>
    <property type="match status" value="1"/>
</dbReference>
<comment type="caution">
    <text evidence="8">The sequence shown here is derived from an EMBL/GenBank/DDBJ whole genome shotgun (WGS) entry which is preliminary data.</text>
</comment>
<dbReference type="Pfam" id="PF00545">
    <property type="entry name" value="Ribonuclease"/>
    <property type="match status" value="1"/>
</dbReference>
<keyword evidence="3" id="KW-0378">Hydrolase</keyword>
<keyword evidence="2" id="KW-0255">Endonuclease</keyword>
<evidence type="ECO:0000256" key="6">
    <source>
        <dbReference type="SAM" id="MobiDB-lite"/>
    </source>
</evidence>
<feature type="region of interest" description="Disordered" evidence="6">
    <location>
        <begin position="130"/>
        <end position="175"/>
    </location>
</feature>
<dbReference type="GO" id="GO:0046589">
    <property type="term" value="F:ribonuclease T1 activity"/>
    <property type="evidence" value="ECO:0007669"/>
    <property type="project" value="UniProtKB-EC"/>
</dbReference>
<dbReference type="GO" id="GO:0016787">
    <property type="term" value="F:hydrolase activity"/>
    <property type="evidence" value="ECO:0007669"/>
    <property type="project" value="UniProtKB-KW"/>
</dbReference>
<evidence type="ECO:0000256" key="1">
    <source>
        <dbReference type="ARBA" id="ARBA00022722"/>
    </source>
</evidence>
<dbReference type="AlphaFoldDB" id="A0AAN7AP00"/>
<dbReference type="InterPro" id="IPR016191">
    <property type="entry name" value="Ribonuclease/ribotoxin"/>
</dbReference>
<evidence type="ECO:0000313" key="8">
    <source>
        <dbReference type="EMBL" id="KAK4192355.1"/>
    </source>
</evidence>
<dbReference type="EMBL" id="MU864355">
    <property type="protein sequence ID" value="KAK4192355.1"/>
    <property type="molecule type" value="Genomic_DNA"/>
</dbReference>
<reference evidence="8" key="2">
    <citation type="submission" date="2023-05" db="EMBL/GenBank/DDBJ databases">
        <authorList>
            <consortium name="Lawrence Berkeley National Laboratory"/>
            <person name="Steindorff A."/>
            <person name="Hensen N."/>
            <person name="Bonometti L."/>
            <person name="Westerberg I."/>
            <person name="Brannstrom I.O."/>
            <person name="Guillou S."/>
            <person name="Cros-Aarteil S."/>
            <person name="Calhoun S."/>
            <person name="Haridas S."/>
            <person name="Kuo A."/>
            <person name="Mondo S."/>
            <person name="Pangilinan J."/>
            <person name="Riley R."/>
            <person name="Labutti K."/>
            <person name="Andreopoulos B."/>
            <person name="Lipzen A."/>
            <person name="Chen C."/>
            <person name="Yanf M."/>
            <person name="Daum C."/>
            <person name="Ng V."/>
            <person name="Clum A."/>
            <person name="Ohm R."/>
            <person name="Martin F."/>
            <person name="Silar P."/>
            <person name="Natvig D."/>
            <person name="Lalanne C."/>
            <person name="Gautier V."/>
            <person name="Ament-Velasquez S.L."/>
            <person name="Kruys A."/>
            <person name="Hutchinson M.I."/>
            <person name="Powell A.J."/>
            <person name="Barry K."/>
            <person name="Miller A.N."/>
            <person name="Grigoriev I.V."/>
            <person name="Debuchy R."/>
            <person name="Gladieux P."/>
            <person name="Thoren M.H."/>
            <person name="Johannesson H."/>
        </authorList>
    </citation>
    <scope>NUCLEOTIDE SEQUENCE</scope>
    <source>
        <strain evidence="8">PSN309</strain>
    </source>
</reference>
<organism evidence="8 9">
    <name type="scientific">Podospora australis</name>
    <dbReference type="NCBI Taxonomy" id="1536484"/>
    <lineage>
        <taxon>Eukaryota</taxon>
        <taxon>Fungi</taxon>
        <taxon>Dikarya</taxon>
        <taxon>Ascomycota</taxon>
        <taxon>Pezizomycotina</taxon>
        <taxon>Sordariomycetes</taxon>
        <taxon>Sordariomycetidae</taxon>
        <taxon>Sordariales</taxon>
        <taxon>Podosporaceae</taxon>
        <taxon>Podospora</taxon>
    </lineage>
</organism>
<proteinExistence type="predicted"/>
<reference evidence="8" key="1">
    <citation type="journal article" date="2023" name="Mol. Phylogenet. Evol.">
        <title>Genome-scale phylogeny and comparative genomics of the fungal order Sordariales.</title>
        <authorList>
            <person name="Hensen N."/>
            <person name="Bonometti L."/>
            <person name="Westerberg I."/>
            <person name="Brannstrom I.O."/>
            <person name="Guillou S."/>
            <person name="Cros-Aarteil S."/>
            <person name="Calhoun S."/>
            <person name="Haridas S."/>
            <person name="Kuo A."/>
            <person name="Mondo S."/>
            <person name="Pangilinan J."/>
            <person name="Riley R."/>
            <person name="LaButti K."/>
            <person name="Andreopoulos B."/>
            <person name="Lipzen A."/>
            <person name="Chen C."/>
            <person name="Yan M."/>
            <person name="Daum C."/>
            <person name="Ng V."/>
            <person name="Clum A."/>
            <person name="Steindorff A."/>
            <person name="Ohm R.A."/>
            <person name="Martin F."/>
            <person name="Silar P."/>
            <person name="Natvig D.O."/>
            <person name="Lalanne C."/>
            <person name="Gautier V."/>
            <person name="Ament-Velasquez S.L."/>
            <person name="Kruys A."/>
            <person name="Hutchinson M.I."/>
            <person name="Powell A.J."/>
            <person name="Barry K."/>
            <person name="Miller A.N."/>
            <person name="Grigoriev I.V."/>
            <person name="Debuchy R."/>
            <person name="Gladieux P."/>
            <person name="Hiltunen Thoren M."/>
            <person name="Johannesson H."/>
        </authorList>
    </citation>
    <scope>NUCLEOTIDE SEQUENCE</scope>
    <source>
        <strain evidence="8">PSN309</strain>
    </source>
</reference>
<sequence>MLSLKSLLAIAVYGALSVAAQGTASIGTVVCGSNTYTKKQIEEATAEGCRLQGSPIGTNNYPHRFNNREGLILATSGPFQEFPIVRNGNYTGGNPGADRIIFNPNVKGVCTYIDAMTHTEAPTRNGFVLCTTRTEGRPGNSPSSSSSVIPTSSSTSSSTATGTSSTASPSSSSSAQKIGAQGAALALMAWAFVL</sequence>
<evidence type="ECO:0000256" key="4">
    <source>
        <dbReference type="ARBA" id="ARBA00023157"/>
    </source>
</evidence>
<evidence type="ECO:0000256" key="2">
    <source>
        <dbReference type="ARBA" id="ARBA00022759"/>
    </source>
</evidence>
<keyword evidence="5" id="KW-0456">Lyase</keyword>
<dbReference type="Gene3D" id="3.10.450.30">
    <property type="entry name" value="Microbial ribonucleases"/>
    <property type="match status" value="1"/>
</dbReference>
<keyword evidence="1" id="KW-0540">Nuclease</keyword>
<dbReference type="SUPFAM" id="SSF53933">
    <property type="entry name" value="Microbial ribonucleases"/>
    <property type="match status" value="1"/>
</dbReference>
<dbReference type="Proteomes" id="UP001302126">
    <property type="component" value="Unassembled WGS sequence"/>
</dbReference>
<keyword evidence="9" id="KW-1185">Reference proteome</keyword>
<protein>
    <submittedName>
        <fullName evidence="8">Guanyl-specific ribonuclease N1</fullName>
    </submittedName>
</protein>
<evidence type="ECO:0000256" key="7">
    <source>
        <dbReference type="SAM" id="SignalP"/>
    </source>
</evidence>
<dbReference type="GO" id="GO:0003723">
    <property type="term" value="F:RNA binding"/>
    <property type="evidence" value="ECO:0007669"/>
    <property type="project" value="InterPro"/>
</dbReference>
<feature type="signal peptide" evidence="7">
    <location>
        <begin position="1"/>
        <end position="20"/>
    </location>
</feature>
<name>A0AAN7AP00_9PEZI</name>
<evidence type="ECO:0000256" key="3">
    <source>
        <dbReference type="ARBA" id="ARBA00022801"/>
    </source>
</evidence>
<accession>A0AAN7AP00</accession>
<evidence type="ECO:0000256" key="5">
    <source>
        <dbReference type="ARBA" id="ARBA00023239"/>
    </source>
</evidence>